<sequence length="557" mass="61461">MPSFSSLASIWGLRTATTPSTVRPKAPPDSPSSTNTKSKRSFVTNIFRGHKRVKTSHNVRPESLNSNASFESASSSFEPAAPIAADAGIPNYFVPVRLMADISSPDTTIFAAASSKAETDPNVDDADEMDLADSTPSPVDSSNEPKFTNLPPETDSRRTSNQKAPGVNKDTHNTSKTDAGNEIPTPIGARLKRQPIPQSKRAPQLSCHEKIMARVKREVSIETGDDIPKNYTGTWDGMRFYKPEPSPGFYGCAMGTHHLTCGHFVHDGTFLNMIVDKAAAIQCGINCDKPNFEEQPFKCPECRKIVVDVLENKLTEVEKAKIVNAKQQGAPADPYIYGFVVEMATKYTELEGNITETVMWLLDNGFGRECTVGKAPEPIAGVPLEEMVYKIYEKEYRKAAEDEAKMNQKKKGSKRKDADSDLSDEEKQKATDSKQVQNRYYKPTAPAELFSAKRIRMFNLNPVALGSATYLAPPANVVGALMRKRELPQYAYMDGPDATSNNARTTDTPKKMRMAAFKMPGGDVAPKWKTRGGNAFTKVRCQLPEFVPTWYCDDEDL</sequence>
<dbReference type="AlphaFoldDB" id="A0A6G1KRY2"/>
<keyword evidence="3" id="KW-1185">Reference proteome</keyword>
<proteinExistence type="predicted"/>
<feature type="compositionally biased region" description="Basic and acidic residues" evidence="1">
    <location>
        <begin position="415"/>
        <end position="432"/>
    </location>
</feature>
<protein>
    <submittedName>
        <fullName evidence="2">Uncharacterized protein</fullName>
    </submittedName>
</protein>
<evidence type="ECO:0000256" key="1">
    <source>
        <dbReference type="SAM" id="MobiDB-lite"/>
    </source>
</evidence>
<dbReference type="EMBL" id="MU005764">
    <property type="protein sequence ID" value="KAF2715570.1"/>
    <property type="molecule type" value="Genomic_DNA"/>
</dbReference>
<gene>
    <name evidence="2" type="ORF">K504DRAFT_457723</name>
</gene>
<name>A0A6G1KRY2_9PLEO</name>
<feature type="compositionally biased region" description="Acidic residues" evidence="1">
    <location>
        <begin position="121"/>
        <end position="131"/>
    </location>
</feature>
<feature type="compositionally biased region" description="Polar residues" evidence="1">
    <location>
        <begin position="31"/>
        <end position="44"/>
    </location>
</feature>
<accession>A0A6G1KRY2</accession>
<dbReference type="OrthoDB" id="3799942at2759"/>
<feature type="compositionally biased region" description="Basic residues" evidence="1">
    <location>
        <begin position="48"/>
        <end position="57"/>
    </location>
</feature>
<feature type="region of interest" description="Disordered" evidence="1">
    <location>
        <begin position="402"/>
        <end position="438"/>
    </location>
</feature>
<evidence type="ECO:0000313" key="3">
    <source>
        <dbReference type="Proteomes" id="UP000799428"/>
    </source>
</evidence>
<reference evidence="2" key="1">
    <citation type="journal article" date="2020" name="Stud. Mycol.">
        <title>101 Dothideomycetes genomes: a test case for predicting lifestyles and emergence of pathogens.</title>
        <authorList>
            <person name="Haridas S."/>
            <person name="Albert R."/>
            <person name="Binder M."/>
            <person name="Bloem J."/>
            <person name="Labutti K."/>
            <person name="Salamov A."/>
            <person name="Andreopoulos B."/>
            <person name="Baker S."/>
            <person name="Barry K."/>
            <person name="Bills G."/>
            <person name="Bluhm B."/>
            <person name="Cannon C."/>
            <person name="Castanera R."/>
            <person name="Culley D."/>
            <person name="Daum C."/>
            <person name="Ezra D."/>
            <person name="Gonzalez J."/>
            <person name="Henrissat B."/>
            <person name="Kuo A."/>
            <person name="Liang C."/>
            <person name="Lipzen A."/>
            <person name="Lutzoni F."/>
            <person name="Magnuson J."/>
            <person name="Mondo S."/>
            <person name="Nolan M."/>
            <person name="Ohm R."/>
            <person name="Pangilinan J."/>
            <person name="Park H.-J."/>
            <person name="Ramirez L."/>
            <person name="Alfaro M."/>
            <person name="Sun H."/>
            <person name="Tritt A."/>
            <person name="Yoshinaga Y."/>
            <person name="Zwiers L.-H."/>
            <person name="Turgeon B."/>
            <person name="Goodwin S."/>
            <person name="Spatafora J."/>
            <person name="Crous P."/>
            <person name="Grigoriev I."/>
        </authorList>
    </citation>
    <scope>NUCLEOTIDE SEQUENCE</scope>
    <source>
        <strain evidence="2">CBS 279.74</strain>
    </source>
</reference>
<dbReference type="Proteomes" id="UP000799428">
    <property type="component" value="Unassembled WGS sequence"/>
</dbReference>
<feature type="compositionally biased region" description="Polar residues" evidence="1">
    <location>
        <begin position="134"/>
        <end position="146"/>
    </location>
</feature>
<evidence type="ECO:0000313" key="2">
    <source>
        <dbReference type="EMBL" id="KAF2715570.1"/>
    </source>
</evidence>
<feature type="region of interest" description="Disordered" evidence="1">
    <location>
        <begin position="17"/>
        <end position="69"/>
    </location>
</feature>
<feature type="region of interest" description="Disordered" evidence="1">
    <location>
        <begin position="114"/>
        <end position="189"/>
    </location>
</feature>
<organism evidence="2 3">
    <name type="scientific">Pleomassaria siparia CBS 279.74</name>
    <dbReference type="NCBI Taxonomy" id="1314801"/>
    <lineage>
        <taxon>Eukaryota</taxon>
        <taxon>Fungi</taxon>
        <taxon>Dikarya</taxon>
        <taxon>Ascomycota</taxon>
        <taxon>Pezizomycotina</taxon>
        <taxon>Dothideomycetes</taxon>
        <taxon>Pleosporomycetidae</taxon>
        <taxon>Pleosporales</taxon>
        <taxon>Pleomassariaceae</taxon>
        <taxon>Pleomassaria</taxon>
    </lineage>
</organism>